<evidence type="ECO:0000313" key="6">
    <source>
        <dbReference type="Proteomes" id="UP000177445"/>
    </source>
</evidence>
<dbReference type="Proteomes" id="UP000177445">
    <property type="component" value="Chromosome"/>
</dbReference>
<feature type="DNA-binding region" description="OmpR/PhoB-type" evidence="3">
    <location>
        <begin position="1"/>
        <end position="98"/>
    </location>
</feature>
<dbReference type="PROSITE" id="PS50005">
    <property type="entry name" value="TPR"/>
    <property type="match status" value="1"/>
</dbReference>
<dbReference type="CDD" id="cd00383">
    <property type="entry name" value="trans_reg_C"/>
    <property type="match status" value="1"/>
</dbReference>
<dbReference type="SUPFAM" id="SSF46894">
    <property type="entry name" value="C-terminal effector domain of the bipartite response regulators"/>
    <property type="match status" value="1"/>
</dbReference>
<dbReference type="InterPro" id="IPR036388">
    <property type="entry name" value="WH-like_DNA-bd_sf"/>
</dbReference>
<dbReference type="InterPro" id="IPR016032">
    <property type="entry name" value="Sig_transdc_resp-reg_C-effctor"/>
</dbReference>
<dbReference type="InterPro" id="IPR011990">
    <property type="entry name" value="TPR-like_helical_dom_sf"/>
</dbReference>
<name>A0A1D9GGR1_9GAMM</name>
<accession>A0A1D9GGR1</accession>
<sequence>MIFSFSDFQLDTYQLQLRRSGAAQPLEPLVFDLLTYLVTHRDRIVSRAELLDQLWSGKVVSESALSSAIKAARHALGDSGQTQGFIATFNRRGYRFVADIDVPEPLAQISGADVMQQSAAEAHQELAAACLFSPRNEREKEQPVLAVLPFSHGVGVDQTAWIAEVLCEDISIHLARIPGFLVLSRNTASQYRQREVSIQHIARELGVDYVIEGSVWPMGDNLRVGVQLLDAESGNMLWSDRKLIPVDSLNALEEEVVREIVSRIEPQLNRAELIQLRKRRTVDLGAWALYRQGHAILGQKGWSEESFTEAANLLRQAIQQDPELAFAHAYLALIIAIGHLVGLIRGHEWLVEASQSAEKAVALDGQDTDVLGYAGCAFADMGDLQRGVGMLRRAVELDPSNAQAMTALGAAMIRQGDVQGIDFMLRGMKISPRDNRRSAWGALLARGMLNFGQIDNAIRTASDACRCDDRIFLPRVVLAIAHIHEGNIPGAVDALSDARRIRPTLGQREIACFASRAEMALLQKGGVLAGLPS</sequence>
<dbReference type="OrthoDB" id="9180348at2"/>
<dbReference type="STRING" id="1874317.BKP64_00590"/>
<evidence type="ECO:0000256" key="2">
    <source>
        <dbReference type="PROSITE-ProRule" id="PRU00339"/>
    </source>
</evidence>
<dbReference type="SMART" id="SM00862">
    <property type="entry name" value="Trans_reg_C"/>
    <property type="match status" value="1"/>
</dbReference>
<keyword evidence="1 3" id="KW-0238">DNA-binding</keyword>
<dbReference type="Gene3D" id="1.25.40.10">
    <property type="entry name" value="Tetratricopeptide repeat domain"/>
    <property type="match status" value="1"/>
</dbReference>
<dbReference type="Pfam" id="PF00486">
    <property type="entry name" value="Trans_reg_C"/>
    <property type="match status" value="1"/>
</dbReference>
<reference evidence="5 6" key="1">
    <citation type="submission" date="2016-10" db="EMBL/GenBank/DDBJ databases">
        <title>Marinobacter salinus sp. nov., a moderately halophilic bacterium isolated from a tidal flat environment.</title>
        <authorList>
            <person name="Park S.-J."/>
        </authorList>
    </citation>
    <scope>NUCLEOTIDE SEQUENCE [LARGE SCALE GENOMIC DNA]</scope>
    <source>
        <strain evidence="5 6">Hb8</strain>
    </source>
</reference>
<organism evidence="5 6">
    <name type="scientific">Marinobacter salinus</name>
    <dbReference type="NCBI Taxonomy" id="1874317"/>
    <lineage>
        <taxon>Bacteria</taxon>
        <taxon>Pseudomonadati</taxon>
        <taxon>Pseudomonadota</taxon>
        <taxon>Gammaproteobacteria</taxon>
        <taxon>Pseudomonadales</taxon>
        <taxon>Marinobacteraceae</taxon>
        <taxon>Marinobacter</taxon>
    </lineage>
</organism>
<dbReference type="GO" id="GO:0006355">
    <property type="term" value="P:regulation of DNA-templated transcription"/>
    <property type="evidence" value="ECO:0007669"/>
    <property type="project" value="InterPro"/>
</dbReference>
<evidence type="ECO:0000259" key="4">
    <source>
        <dbReference type="PROSITE" id="PS51755"/>
    </source>
</evidence>
<evidence type="ECO:0000313" key="5">
    <source>
        <dbReference type="EMBL" id="AOY86793.1"/>
    </source>
</evidence>
<dbReference type="Gene3D" id="3.40.50.10070">
    <property type="entry name" value="TolB, N-terminal domain"/>
    <property type="match status" value="1"/>
</dbReference>
<dbReference type="InterPro" id="IPR001867">
    <property type="entry name" value="OmpR/PhoB-type_DNA-bd"/>
</dbReference>
<gene>
    <name evidence="5" type="ORF">BKP64_00590</name>
</gene>
<dbReference type="KEGG" id="msq:BKP64_00590"/>
<dbReference type="GO" id="GO:0000160">
    <property type="term" value="P:phosphorelay signal transduction system"/>
    <property type="evidence" value="ECO:0007669"/>
    <property type="project" value="InterPro"/>
</dbReference>
<dbReference type="GO" id="GO:0003677">
    <property type="term" value="F:DNA binding"/>
    <property type="evidence" value="ECO:0007669"/>
    <property type="project" value="UniProtKB-UniRule"/>
</dbReference>
<keyword evidence="6" id="KW-1185">Reference proteome</keyword>
<dbReference type="EMBL" id="CP017715">
    <property type="protein sequence ID" value="AOY86793.1"/>
    <property type="molecule type" value="Genomic_DNA"/>
</dbReference>
<dbReference type="InterPro" id="IPR019734">
    <property type="entry name" value="TPR_rpt"/>
</dbReference>
<feature type="domain" description="OmpR/PhoB-type" evidence="4">
    <location>
        <begin position="1"/>
        <end position="98"/>
    </location>
</feature>
<evidence type="ECO:0000256" key="3">
    <source>
        <dbReference type="PROSITE-ProRule" id="PRU01091"/>
    </source>
</evidence>
<dbReference type="PROSITE" id="PS51755">
    <property type="entry name" value="OMPR_PHOB"/>
    <property type="match status" value="1"/>
</dbReference>
<protein>
    <recommendedName>
        <fullName evidence="4">OmpR/PhoB-type domain-containing protein</fullName>
    </recommendedName>
</protein>
<evidence type="ECO:0000256" key="1">
    <source>
        <dbReference type="ARBA" id="ARBA00023125"/>
    </source>
</evidence>
<dbReference type="SUPFAM" id="SSF48452">
    <property type="entry name" value="TPR-like"/>
    <property type="match status" value="1"/>
</dbReference>
<dbReference type="RefSeq" id="WP_070964577.1">
    <property type="nucleotide sequence ID" value="NZ_CP017715.1"/>
</dbReference>
<feature type="repeat" description="TPR" evidence="2">
    <location>
        <begin position="368"/>
        <end position="401"/>
    </location>
</feature>
<dbReference type="Gene3D" id="1.10.10.10">
    <property type="entry name" value="Winged helix-like DNA-binding domain superfamily/Winged helix DNA-binding domain"/>
    <property type="match status" value="1"/>
</dbReference>
<proteinExistence type="predicted"/>
<keyword evidence="2" id="KW-0802">TPR repeat</keyword>
<dbReference type="AlphaFoldDB" id="A0A1D9GGR1"/>